<feature type="transmembrane region" description="Helical" evidence="6">
    <location>
        <begin position="199"/>
        <end position="220"/>
    </location>
</feature>
<gene>
    <name evidence="8" type="ORF">LNP07_04775</name>
</gene>
<dbReference type="Proteomes" id="UP001522905">
    <property type="component" value="Unassembled WGS sequence"/>
</dbReference>
<dbReference type="PANTHER" id="PTHR42718">
    <property type="entry name" value="MAJOR FACILITATOR SUPERFAMILY MULTIDRUG TRANSPORTER MFSC"/>
    <property type="match status" value="1"/>
</dbReference>
<comment type="caution">
    <text evidence="8">The sequence shown here is derived from an EMBL/GenBank/DDBJ whole genome shotgun (WGS) entry which is preliminary data.</text>
</comment>
<dbReference type="PANTHER" id="PTHR42718:SF9">
    <property type="entry name" value="MAJOR FACILITATOR SUPERFAMILY MULTIDRUG TRANSPORTER MFSC"/>
    <property type="match status" value="1"/>
</dbReference>
<sequence>MKNKVSSSTLLAILAVGVMTFSGVTVETSMNITFPTLMSEFNIGLGVVQWITTIYLLVLSSVIPISKFLKSRFKTQHLFIIANLLFLIGLLLDAFSPSFYILLLGRVIQGIGTGIALPLMFNIILENVPKEKLGLMMGIGSLITAAASAIGPAFGGAIVTALGWRYIFVILMPVLLISLLIGMFSIPKLIQNDLENSRFDLRSFILIILTFAGLIVGISNISAYPIISYMIYLPIIIGVIALIVFVKIQNSSANPILNVSILKNISYAKYVIAFFINQLIILGLAFIVPNYVQIINKSNSSVAGFILLPGAILGAIISPISGILLDRFGAKKPILSGITLMIIPLLLITVFSVNLSNYWFLIAYTFIMIGVGMSYGNIMTQGLSYLKPSLSADGNAILTTVQQFAGAIGTAIVSTIVTKVGQLNVSDNGTFGYTFALAFLMTLSLIQFAIIYSTKNKKINS</sequence>
<dbReference type="RefSeq" id="WP_248601720.1">
    <property type="nucleotide sequence ID" value="NZ_JAJIAO010000004.1"/>
</dbReference>
<dbReference type="EMBL" id="JAJIAO010000004">
    <property type="protein sequence ID" value="MCK8624826.1"/>
    <property type="molecule type" value="Genomic_DNA"/>
</dbReference>
<keyword evidence="9" id="KW-1185">Reference proteome</keyword>
<evidence type="ECO:0000256" key="1">
    <source>
        <dbReference type="ARBA" id="ARBA00004651"/>
    </source>
</evidence>
<evidence type="ECO:0000256" key="4">
    <source>
        <dbReference type="ARBA" id="ARBA00022989"/>
    </source>
</evidence>
<feature type="domain" description="Major facilitator superfamily (MFS) profile" evidence="7">
    <location>
        <begin position="9"/>
        <end position="457"/>
    </location>
</feature>
<dbReference type="Gene3D" id="1.20.1250.20">
    <property type="entry name" value="MFS general substrate transporter like domains"/>
    <property type="match status" value="2"/>
</dbReference>
<feature type="transmembrane region" description="Helical" evidence="6">
    <location>
        <begin position="396"/>
        <end position="418"/>
    </location>
</feature>
<feature type="transmembrane region" description="Helical" evidence="6">
    <location>
        <begin position="166"/>
        <end position="187"/>
    </location>
</feature>
<dbReference type="InterPro" id="IPR020846">
    <property type="entry name" value="MFS_dom"/>
</dbReference>
<dbReference type="PRINTS" id="PR01036">
    <property type="entry name" value="TCRTETB"/>
</dbReference>
<feature type="transmembrane region" description="Helical" evidence="6">
    <location>
        <begin position="78"/>
        <end position="95"/>
    </location>
</feature>
<dbReference type="Pfam" id="PF07690">
    <property type="entry name" value="MFS_1"/>
    <property type="match status" value="1"/>
</dbReference>
<dbReference type="InterPro" id="IPR011701">
    <property type="entry name" value="MFS"/>
</dbReference>
<comment type="subcellular location">
    <subcellularLocation>
        <location evidence="1">Cell membrane</location>
        <topology evidence="1">Multi-pass membrane protein</topology>
    </subcellularLocation>
</comment>
<evidence type="ECO:0000313" key="8">
    <source>
        <dbReference type="EMBL" id="MCK8624826.1"/>
    </source>
</evidence>
<feature type="transmembrane region" description="Helical" evidence="6">
    <location>
        <begin position="226"/>
        <end position="246"/>
    </location>
</feature>
<evidence type="ECO:0000256" key="3">
    <source>
        <dbReference type="ARBA" id="ARBA00022692"/>
    </source>
</evidence>
<evidence type="ECO:0000256" key="2">
    <source>
        <dbReference type="ARBA" id="ARBA00022448"/>
    </source>
</evidence>
<feature type="transmembrane region" description="Helical" evidence="6">
    <location>
        <begin position="358"/>
        <end position="375"/>
    </location>
</feature>
<dbReference type="SUPFAM" id="SSF103473">
    <property type="entry name" value="MFS general substrate transporter"/>
    <property type="match status" value="1"/>
</dbReference>
<evidence type="ECO:0000259" key="7">
    <source>
        <dbReference type="PROSITE" id="PS50850"/>
    </source>
</evidence>
<feature type="transmembrane region" description="Helical" evidence="6">
    <location>
        <begin position="334"/>
        <end position="352"/>
    </location>
</feature>
<proteinExistence type="predicted"/>
<evidence type="ECO:0000256" key="5">
    <source>
        <dbReference type="ARBA" id="ARBA00023136"/>
    </source>
</evidence>
<protein>
    <submittedName>
        <fullName evidence="8">MFS transporter</fullName>
    </submittedName>
</protein>
<keyword evidence="2" id="KW-0813">Transport</keyword>
<feature type="transmembrane region" description="Helical" evidence="6">
    <location>
        <begin position="267"/>
        <end position="288"/>
    </location>
</feature>
<dbReference type="InterPro" id="IPR036259">
    <property type="entry name" value="MFS_trans_sf"/>
</dbReference>
<keyword evidence="3 6" id="KW-0812">Transmembrane</keyword>
<feature type="transmembrane region" description="Helical" evidence="6">
    <location>
        <begin position="101"/>
        <end position="121"/>
    </location>
</feature>
<organism evidence="8 9">
    <name type="scientific">Apilactobacillus xinyiensis</name>
    <dbReference type="NCBI Taxonomy" id="2841032"/>
    <lineage>
        <taxon>Bacteria</taxon>
        <taxon>Bacillati</taxon>
        <taxon>Bacillota</taxon>
        <taxon>Bacilli</taxon>
        <taxon>Lactobacillales</taxon>
        <taxon>Lactobacillaceae</taxon>
        <taxon>Apilactobacillus</taxon>
    </lineage>
</organism>
<accession>A0ABT0I282</accession>
<keyword evidence="4 6" id="KW-1133">Transmembrane helix</keyword>
<evidence type="ECO:0000313" key="9">
    <source>
        <dbReference type="Proteomes" id="UP001522905"/>
    </source>
</evidence>
<feature type="transmembrane region" description="Helical" evidence="6">
    <location>
        <begin position="430"/>
        <end position="452"/>
    </location>
</feature>
<name>A0ABT0I282_9LACO</name>
<keyword evidence="5 6" id="KW-0472">Membrane</keyword>
<feature type="transmembrane region" description="Helical" evidence="6">
    <location>
        <begin position="133"/>
        <end position="154"/>
    </location>
</feature>
<feature type="transmembrane region" description="Helical" evidence="6">
    <location>
        <begin position="300"/>
        <end position="325"/>
    </location>
</feature>
<feature type="transmembrane region" description="Helical" evidence="6">
    <location>
        <begin position="47"/>
        <end position="66"/>
    </location>
</feature>
<evidence type="ECO:0000256" key="6">
    <source>
        <dbReference type="SAM" id="Phobius"/>
    </source>
</evidence>
<reference evidence="8 9" key="1">
    <citation type="submission" date="2021-11" db="EMBL/GenBank/DDBJ databases">
        <title>Comparative genomics of bee honey and flower isolates.</title>
        <authorList>
            <person name="Bechtner J.D."/>
            <person name="Gallus M.K."/>
            <person name="Ehrmann M."/>
        </authorList>
    </citation>
    <scope>NUCLEOTIDE SEQUENCE [LARGE SCALE GENOMIC DNA]</scope>
    <source>
        <strain evidence="8 9">M161</strain>
    </source>
</reference>
<dbReference type="PROSITE" id="PS50850">
    <property type="entry name" value="MFS"/>
    <property type="match status" value="1"/>
</dbReference>